<sequence length="206" mass="23061">MHTTNSPNRRAFTLVELLISIGIFSLLSMAIAWLLITSLRSNEIIWRQLSTQNDARQVLQEVVDNLRRAEQSDIGSYPIEAASSSGIIFYANIDEDGNRERIRFWLDGTTIKRGIIHPTGEPLTYPVGNESIVEIAHASINTVQGTPLFSYYDTAYTGTEVPLADPLTITDIRVVRVQLELEKNPGQSPVPFHAESVVQIRNLKEN</sequence>
<organism evidence="2 3">
    <name type="scientific">Candidatus Magasanikbacteria bacterium CG10_big_fil_rev_8_21_14_0_10_43_6</name>
    <dbReference type="NCBI Taxonomy" id="1974650"/>
    <lineage>
        <taxon>Bacteria</taxon>
        <taxon>Candidatus Magasanikiibacteriota</taxon>
    </lineage>
</organism>
<dbReference type="InterPro" id="IPR045584">
    <property type="entry name" value="Pilin-like"/>
</dbReference>
<protein>
    <recommendedName>
        <fullName evidence="4">Type II secretion system protein J</fullName>
    </recommendedName>
</protein>
<keyword evidence="1" id="KW-1133">Transmembrane helix</keyword>
<dbReference type="Pfam" id="PF07963">
    <property type="entry name" value="N_methyl"/>
    <property type="match status" value="1"/>
</dbReference>
<dbReference type="AlphaFoldDB" id="A0A2M6W165"/>
<feature type="transmembrane region" description="Helical" evidence="1">
    <location>
        <begin position="12"/>
        <end position="36"/>
    </location>
</feature>
<dbReference type="SUPFAM" id="SSF54523">
    <property type="entry name" value="Pili subunits"/>
    <property type="match status" value="1"/>
</dbReference>
<dbReference type="Proteomes" id="UP000229362">
    <property type="component" value="Unassembled WGS sequence"/>
</dbReference>
<accession>A0A2M6W165</accession>
<keyword evidence="1" id="KW-0472">Membrane</keyword>
<dbReference type="InterPro" id="IPR012902">
    <property type="entry name" value="N_methyl_site"/>
</dbReference>
<evidence type="ECO:0000313" key="3">
    <source>
        <dbReference type="Proteomes" id="UP000229362"/>
    </source>
</evidence>
<comment type="caution">
    <text evidence="2">The sequence shown here is derived from an EMBL/GenBank/DDBJ whole genome shotgun (WGS) entry which is preliminary data.</text>
</comment>
<reference evidence="3" key="1">
    <citation type="submission" date="2017-09" db="EMBL/GenBank/DDBJ databases">
        <title>Depth-based differentiation of microbial function through sediment-hosted aquifers and enrichment of novel symbionts in the deep terrestrial subsurface.</title>
        <authorList>
            <person name="Probst A.J."/>
            <person name="Ladd B."/>
            <person name="Jarett J.K."/>
            <person name="Geller-Mcgrath D.E."/>
            <person name="Sieber C.M.K."/>
            <person name="Emerson J.B."/>
            <person name="Anantharaman K."/>
            <person name="Thomas B.C."/>
            <person name="Malmstrom R."/>
            <person name="Stieglmeier M."/>
            <person name="Klingl A."/>
            <person name="Woyke T."/>
            <person name="Ryan C.M."/>
            <person name="Banfield J.F."/>
        </authorList>
    </citation>
    <scope>NUCLEOTIDE SEQUENCE [LARGE SCALE GENOMIC DNA]</scope>
</reference>
<dbReference type="EMBL" id="PFBZ01000111">
    <property type="protein sequence ID" value="PIT86539.1"/>
    <property type="molecule type" value="Genomic_DNA"/>
</dbReference>
<proteinExistence type="predicted"/>
<gene>
    <name evidence="2" type="ORF">COU33_02555</name>
</gene>
<dbReference type="NCBIfam" id="TIGR02532">
    <property type="entry name" value="IV_pilin_GFxxxE"/>
    <property type="match status" value="1"/>
</dbReference>
<keyword evidence="1" id="KW-0812">Transmembrane</keyword>
<name>A0A2M6W165_9BACT</name>
<evidence type="ECO:0000313" key="2">
    <source>
        <dbReference type="EMBL" id="PIT86539.1"/>
    </source>
</evidence>
<evidence type="ECO:0008006" key="4">
    <source>
        <dbReference type="Google" id="ProtNLM"/>
    </source>
</evidence>
<evidence type="ECO:0000256" key="1">
    <source>
        <dbReference type="SAM" id="Phobius"/>
    </source>
</evidence>